<dbReference type="InterPro" id="IPR006224">
    <property type="entry name" value="PsdUridine_synth_RluA-like_CS"/>
</dbReference>
<feature type="coiled-coil region" evidence="1">
    <location>
        <begin position="209"/>
        <end position="236"/>
    </location>
</feature>
<dbReference type="GO" id="GO:0003723">
    <property type="term" value="F:RNA binding"/>
    <property type="evidence" value="ECO:0007669"/>
    <property type="project" value="InterPro"/>
</dbReference>
<dbReference type="RefSeq" id="WP_014798198.1">
    <property type="nucleotide sequence ID" value="NC_018018.1"/>
</dbReference>
<dbReference type="HOGENOM" id="CLU_037416_0_0_10"/>
<dbReference type="InterPro" id="IPR020103">
    <property type="entry name" value="PsdUridine_synth_cat_dom_sf"/>
</dbReference>
<keyword evidence="4" id="KW-1185">Reference proteome</keyword>
<dbReference type="AlphaFoldDB" id="I4ALC6"/>
<dbReference type="PROSITE" id="PS01129">
    <property type="entry name" value="PSI_RLU"/>
    <property type="match status" value="1"/>
</dbReference>
<dbReference type="GO" id="GO:0140098">
    <property type="term" value="F:catalytic activity, acting on RNA"/>
    <property type="evidence" value="ECO:0007669"/>
    <property type="project" value="UniProtKB-ARBA"/>
</dbReference>
<dbReference type="KEGG" id="fli:Fleli_2392"/>
<proteinExistence type="predicted"/>
<dbReference type="SUPFAM" id="SSF55120">
    <property type="entry name" value="Pseudouridine synthase"/>
    <property type="match status" value="1"/>
</dbReference>
<dbReference type="eggNOG" id="COG0564">
    <property type="taxonomic scope" value="Bacteria"/>
</dbReference>
<evidence type="ECO:0000313" key="4">
    <source>
        <dbReference type="Proteomes" id="UP000006054"/>
    </source>
</evidence>
<dbReference type="Gene3D" id="3.30.2350.10">
    <property type="entry name" value="Pseudouridine synthase"/>
    <property type="match status" value="1"/>
</dbReference>
<dbReference type="STRING" id="880071.Fleli_2392"/>
<dbReference type="OrthoDB" id="9807829at2"/>
<reference evidence="4" key="1">
    <citation type="submission" date="2012-06" db="EMBL/GenBank/DDBJ databases">
        <title>The complete genome of Flexibacter litoralis DSM 6794.</title>
        <authorList>
            <person name="Lucas S."/>
            <person name="Copeland A."/>
            <person name="Lapidus A."/>
            <person name="Glavina del Rio T."/>
            <person name="Dalin E."/>
            <person name="Tice H."/>
            <person name="Bruce D."/>
            <person name="Goodwin L."/>
            <person name="Pitluck S."/>
            <person name="Peters L."/>
            <person name="Ovchinnikova G."/>
            <person name="Lu M."/>
            <person name="Kyrpides N."/>
            <person name="Mavromatis K."/>
            <person name="Ivanova N."/>
            <person name="Brettin T."/>
            <person name="Detter J.C."/>
            <person name="Han C."/>
            <person name="Larimer F."/>
            <person name="Land M."/>
            <person name="Hauser L."/>
            <person name="Markowitz V."/>
            <person name="Cheng J.-F."/>
            <person name="Hugenholtz P."/>
            <person name="Woyke T."/>
            <person name="Wu D."/>
            <person name="Spring S."/>
            <person name="Lang E."/>
            <person name="Kopitz M."/>
            <person name="Brambilla E."/>
            <person name="Klenk H.-P."/>
            <person name="Eisen J.A."/>
        </authorList>
    </citation>
    <scope>NUCLEOTIDE SEQUENCE [LARGE SCALE GENOMIC DNA]</scope>
    <source>
        <strain evidence="4">ATCC 23117 / DSM 6794 / NBRC 15988 / NCIMB 1366 / Sio-4</strain>
    </source>
</reference>
<organism evidence="3 4">
    <name type="scientific">Bernardetia litoralis (strain ATCC 23117 / DSM 6794 / NBRC 15988 / NCIMB 1366 / Fx l1 / Sio-4)</name>
    <name type="common">Flexibacter litoralis</name>
    <dbReference type="NCBI Taxonomy" id="880071"/>
    <lineage>
        <taxon>Bacteria</taxon>
        <taxon>Pseudomonadati</taxon>
        <taxon>Bacteroidota</taxon>
        <taxon>Cytophagia</taxon>
        <taxon>Cytophagales</taxon>
        <taxon>Bernardetiaceae</taxon>
        <taxon>Bernardetia</taxon>
    </lineage>
</organism>
<dbReference type="PANTHER" id="PTHR21600:SF89">
    <property type="entry name" value="RIBOSOMAL LARGE SUBUNIT PSEUDOURIDINE SYNTHASE A"/>
    <property type="match status" value="1"/>
</dbReference>
<evidence type="ECO:0000256" key="1">
    <source>
        <dbReference type="SAM" id="Coils"/>
    </source>
</evidence>
<accession>I4ALC6</accession>
<dbReference type="GO" id="GO:0000455">
    <property type="term" value="P:enzyme-directed rRNA pseudouridine synthesis"/>
    <property type="evidence" value="ECO:0007669"/>
    <property type="project" value="TreeGrafter"/>
</dbReference>
<dbReference type="InterPro" id="IPR050188">
    <property type="entry name" value="RluA_PseudoU_synthase"/>
</dbReference>
<feature type="domain" description="Pseudouridine synthase RsuA/RluA-like" evidence="2">
    <location>
        <begin position="366"/>
        <end position="510"/>
    </location>
</feature>
<name>I4ALC6_BERLS</name>
<protein>
    <submittedName>
        <fullName evidence="3">23S RNA-specific pseudouridylate synthase</fullName>
    </submittedName>
</protein>
<dbReference type="Pfam" id="PF00849">
    <property type="entry name" value="PseudoU_synth_2"/>
    <property type="match status" value="1"/>
</dbReference>
<evidence type="ECO:0000259" key="2">
    <source>
        <dbReference type="Pfam" id="PF00849"/>
    </source>
</evidence>
<dbReference type="PATRIC" id="fig|880071.3.peg.2377"/>
<dbReference type="EMBL" id="CP003345">
    <property type="protein sequence ID" value="AFM04761.1"/>
    <property type="molecule type" value="Genomic_DNA"/>
</dbReference>
<dbReference type="PANTHER" id="PTHR21600">
    <property type="entry name" value="MITOCHONDRIAL RNA PSEUDOURIDINE SYNTHASE"/>
    <property type="match status" value="1"/>
</dbReference>
<keyword evidence="1" id="KW-0175">Coiled coil</keyword>
<evidence type="ECO:0000313" key="3">
    <source>
        <dbReference type="EMBL" id="AFM04761.1"/>
    </source>
</evidence>
<feature type="coiled-coil region" evidence="1">
    <location>
        <begin position="116"/>
        <end position="177"/>
    </location>
</feature>
<dbReference type="InterPro" id="IPR006145">
    <property type="entry name" value="PsdUridine_synth_RsuA/RluA"/>
</dbReference>
<dbReference type="CDD" id="cd02869">
    <property type="entry name" value="PseudoU_synth_RluA_like"/>
    <property type="match status" value="1"/>
</dbReference>
<sequence length="557" mass="65100">MTNKNRFISFKEDIEEIKLPTLFNFPFYYQAHEIVKVAAEQVQEYLITQKDWKHNFGLNQNDTGLIIGKMFGVLVVQNEKNELGFLAAYSGKLADSNEHDYFVPPVFDMLTKDGFYRAEEKIVMSLNTQVEEIESNTEYQNIKKYFESQSEVAKAEIEKAKIELREQKKQRKIRRNEASTSLSETDFEILKEELKDESLKQQYFFKKLKKQWKENLEDSEKKYKKFAEKITALKIERRQRSNQLQQRLFDNYKFLNAEGNHKSLQTIFGQELNITPPAGAGECAAPKLLHYAYKNNLKPIALGEFWWGQSPKSEIRKHKIFYPSCRNKCEPILGFMLQGLEVEENPMLNNPAEGKKLEIFYEDEYLLLVNKPAEFLSVPGRKIKDSVQTRIQKKYPNSVPVHRLDQSTSGLLIIARDRDSYNHLQKQFIKRTVNKRYVAVLDGILKEKTGLIDLPLRVDLDNRPHQLVCYEHGKNAQTKYEVLEIKDGKTRVHFFPLTGRTHQLRVHAAHQNGLNAPIIGDDLYGKKTNCLHLHAEYLEFIHPHTKERVSFFVEAEF</sequence>
<dbReference type="Proteomes" id="UP000006054">
    <property type="component" value="Chromosome"/>
</dbReference>
<gene>
    <name evidence="3" type="ordered locus">Fleli_2392</name>
</gene>
<dbReference type="GO" id="GO:0009982">
    <property type="term" value="F:pseudouridine synthase activity"/>
    <property type="evidence" value="ECO:0007669"/>
    <property type="project" value="InterPro"/>
</dbReference>